<gene>
    <name evidence="3" type="ORF">RRG08_046731</name>
</gene>
<reference evidence="3" key="1">
    <citation type="journal article" date="2023" name="G3 (Bethesda)">
        <title>A reference genome for the long-term kleptoplast-retaining sea slug Elysia crispata morphotype clarki.</title>
        <authorList>
            <person name="Eastman K.E."/>
            <person name="Pendleton A.L."/>
            <person name="Shaikh M.A."/>
            <person name="Suttiyut T."/>
            <person name="Ogas R."/>
            <person name="Tomko P."/>
            <person name="Gavelis G."/>
            <person name="Widhalm J.R."/>
            <person name="Wisecaver J.H."/>
        </authorList>
    </citation>
    <scope>NUCLEOTIDE SEQUENCE</scope>
    <source>
        <strain evidence="3">ECLA1</strain>
    </source>
</reference>
<dbReference type="GO" id="GO:0043516">
    <property type="term" value="P:regulation of DNA damage response, signal transduction by p53 class mediator"/>
    <property type="evidence" value="ECO:0007669"/>
    <property type="project" value="TreeGrafter"/>
</dbReference>
<dbReference type="SUPFAM" id="SSF82199">
    <property type="entry name" value="SET domain"/>
    <property type="match status" value="1"/>
</dbReference>
<protein>
    <recommendedName>
        <fullName evidence="2">SET domain-containing protein</fullName>
    </recommendedName>
</protein>
<feature type="region of interest" description="Disordered" evidence="1">
    <location>
        <begin position="203"/>
        <end position="223"/>
    </location>
</feature>
<feature type="compositionally biased region" description="Polar residues" evidence="1">
    <location>
        <begin position="568"/>
        <end position="602"/>
    </location>
</feature>
<evidence type="ECO:0000256" key="1">
    <source>
        <dbReference type="SAM" id="MobiDB-lite"/>
    </source>
</evidence>
<dbReference type="PROSITE" id="PS50280">
    <property type="entry name" value="SET"/>
    <property type="match status" value="1"/>
</dbReference>
<evidence type="ECO:0000313" key="3">
    <source>
        <dbReference type="EMBL" id="KAK3776064.1"/>
    </source>
</evidence>
<dbReference type="Proteomes" id="UP001283361">
    <property type="component" value="Unassembled WGS sequence"/>
</dbReference>
<dbReference type="Gene3D" id="2.170.270.10">
    <property type="entry name" value="SET domain"/>
    <property type="match status" value="1"/>
</dbReference>
<accession>A0AAE0ZUV2</accession>
<dbReference type="Pfam" id="PF00856">
    <property type="entry name" value="SET"/>
    <property type="match status" value="1"/>
</dbReference>
<keyword evidence="4" id="KW-1185">Reference proteome</keyword>
<feature type="domain" description="SET" evidence="2">
    <location>
        <begin position="60"/>
        <end position="184"/>
    </location>
</feature>
<evidence type="ECO:0000313" key="4">
    <source>
        <dbReference type="Proteomes" id="UP001283361"/>
    </source>
</evidence>
<dbReference type="SMART" id="SM00317">
    <property type="entry name" value="SET"/>
    <property type="match status" value="1"/>
</dbReference>
<dbReference type="GO" id="GO:0005700">
    <property type="term" value="C:polytene chromosome"/>
    <property type="evidence" value="ECO:0007669"/>
    <property type="project" value="TreeGrafter"/>
</dbReference>
<feature type="region of interest" description="Disordered" evidence="1">
    <location>
        <begin position="651"/>
        <end position="781"/>
    </location>
</feature>
<dbReference type="GO" id="GO:0005634">
    <property type="term" value="C:nucleus"/>
    <property type="evidence" value="ECO:0007669"/>
    <property type="project" value="TreeGrafter"/>
</dbReference>
<comment type="caution">
    <text evidence="3">The sequence shown here is derived from an EMBL/GenBank/DDBJ whole genome shotgun (WGS) entry which is preliminary data.</text>
</comment>
<evidence type="ECO:0000259" key="2">
    <source>
        <dbReference type="PROSITE" id="PS50280"/>
    </source>
</evidence>
<dbReference type="PANTHER" id="PTHR46167">
    <property type="entry name" value="N-LYSINE METHYLTRANSFERASE KMT5A"/>
    <property type="match status" value="1"/>
</dbReference>
<dbReference type="AlphaFoldDB" id="A0AAE0ZUV2"/>
<sequence>MFLVKLTIKELKVDDKLISLFFPVNAKPKKYVRGLIAKPPLTRVEILTEGLIRPSDEVKANFSIKEDEKGRGVYLKIPELPKGSFVLEYEGDIITPDQMEQREKIYESNGEGCFIMEFRFKGSRMAIDATRNFDSYTRLLNHSRHPNIRFHSPIVVNFSDPKPRIAAYALKDIKRGEEIVFDYGVKDSSIPWLKNRKIGFAEVSEDEEGDTDSKDNESTSSSESTHLCLRYTAARASRLDGYDKPAFNYRELSRSGSSSSETFSQSSKYCTKKGRKKECSKSSQSQPISEKSTVVNTFKTSLNQSTNLGLDIITQPVGSIECRWHFDCLKNKEFQVTFSKIAVPQKILKCLEPKRRCRRIECTGSVICLSSESSPSQESTIDSDPNELPDMPEISSKKKVMDWQNNLCYEESSQNNICEESAQNNVCEENPLNIKIVGVQSLSDSPEHTLNSTEPPHQKTDPINSQLSLPIDSIESFQNNSSVHESKSISTLQLVTPKLTNSTSITVASPSQQHLPQSPLETEHNSSSVPNLSSATTISMDWTHHTTQGISLQHKHFVSNPSRREVLHQSSLNSDLPASLTGSSNEVLLQPSQKPESPVTISDSEDQPSFESAKQPKNFIEQSLEKHVGKHLQGNIPIFVEKIVGPSYVSSHSLQRCHNPPPNHLHATDKVHTGSSFGRPPMLQQNFSPLSKERDYRSPSKKSYLSQQQDHQRNCLASRNSSLENRKPATRPQNFVNGNALGKRVESFVISDDEDNPSGKSRDHPRKSVGKSFNGGQSREQNVYVLSSGDESDVEIVPCTPKPHSSTSVGVRNKSASKFESEASGFTANIKSNIKIDDSENDLVFVEQSSQSASATKRVAVIQPYISDLSHNDACQSNNALTNAEMDQLSEIFDRHSFSRNVSKADINDKIHKHWKFFKSILERGISVKQIRTAVKQMCLDKYKGSI</sequence>
<feature type="compositionally biased region" description="Polar residues" evidence="1">
    <location>
        <begin position="701"/>
        <end position="723"/>
    </location>
</feature>
<dbReference type="InterPro" id="IPR046341">
    <property type="entry name" value="SET_dom_sf"/>
</dbReference>
<dbReference type="InterPro" id="IPR001214">
    <property type="entry name" value="SET_dom"/>
</dbReference>
<name>A0AAE0ZUV2_9GAST</name>
<feature type="region of interest" description="Disordered" evidence="1">
    <location>
        <begin position="444"/>
        <end position="465"/>
    </location>
</feature>
<feature type="region of interest" description="Disordered" evidence="1">
    <location>
        <begin position="507"/>
        <end position="533"/>
    </location>
</feature>
<dbReference type="GO" id="GO:0042799">
    <property type="term" value="F:histone H4K20 methyltransferase activity"/>
    <property type="evidence" value="ECO:0007669"/>
    <property type="project" value="TreeGrafter"/>
</dbReference>
<dbReference type="InterPro" id="IPR051760">
    <property type="entry name" value="KMT5A"/>
</dbReference>
<dbReference type="PANTHER" id="PTHR46167:SF1">
    <property type="entry name" value="N-LYSINE METHYLTRANSFERASE KMT5A"/>
    <property type="match status" value="1"/>
</dbReference>
<proteinExistence type="predicted"/>
<dbReference type="EMBL" id="JAWDGP010003248">
    <property type="protein sequence ID" value="KAK3776064.1"/>
    <property type="molecule type" value="Genomic_DNA"/>
</dbReference>
<organism evidence="3 4">
    <name type="scientific">Elysia crispata</name>
    <name type="common">lettuce slug</name>
    <dbReference type="NCBI Taxonomy" id="231223"/>
    <lineage>
        <taxon>Eukaryota</taxon>
        <taxon>Metazoa</taxon>
        <taxon>Spiralia</taxon>
        <taxon>Lophotrochozoa</taxon>
        <taxon>Mollusca</taxon>
        <taxon>Gastropoda</taxon>
        <taxon>Heterobranchia</taxon>
        <taxon>Euthyneura</taxon>
        <taxon>Panpulmonata</taxon>
        <taxon>Sacoglossa</taxon>
        <taxon>Placobranchoidea</taxon>
        <taxon>Plakobranchidae</taxon>
        <taxon>Elysia</taxon>
    </lineage>
</organism>
<dbReference type="GO" id="GO:0006357">
    <property type="term" value="P:regulation of transcription by RNA polymerase II"/>
    <property type="evidence" value="ECO:0007669"/>
    <property type="project" value="TreeGrafter"/>
</dbReference>
<feature type="region of interest" description="Disordered" evidence="1">
    <location>
        <begin position="561"/>
        <end position="614"/>
    </location>
</feature>